<dbReference type="Pfam" id="PF06041">
    <property type="entry name" value="DUF924"/>
    <property type="match status" value="1"/>
</dbReference>
<protein>
    <recommendedName>
        <fullName evidence="4">DUF924 domain-containing protein</fullName>
    </recommendedName>
</protein>
<keyword evidence="3" id="KW-1185">Reference proteome</keyword>
<dbReference type="Gene3D" id="1.25.40.10">
    <property type="entry name" value="Tetratricopeptide repeat domain"/>
    <property type="match status" value="1"/>
</dbReference>
<evidence type="ECO:0000256" key="1">
    <source>
        <dbReference type="SAM" id="MobiDB-lite"/>
    </source>
</evidence>
<evidence type="ECO:0000313" key="2">
    <source>
        <dbReference type="EMBL" id="GHA98558.1"/>
    </source>
</evidence>
<organism evidence="2 3">
    <name type="scientific">Algimonas arctica</name>
    <dbReference type="NCBI Taxonomy" id="1479486"/>
    <lineage>
        <taxon>Bacteria</taxon>
        <taxon>Pseudomonadati</taxon>
        <taxon>Pseudomonadota</taxon>
        <taxon>Alphaproteobacteria</taxon>
        <taxon>Maricaulales</taxon>
        <taxon>Robiginitomaculaceae</taxon>
        <taxon>Algimonas</taxon>
    </lineage>
</organism>
<evidence type="ECO:0008006" key="4">
    <source>
        <dbReference type="Google" id="ProtNLM"/>
    </source>
</evidence>
<dbReference type="InterPro" id="IPR011990">
    <property type="entry name" value="TPR-like_helical_dom_sf"/>
</dbReference>
<reference evidence="2" key="1">
    <citation type="journal article" date="2014" name="Int. J. Syst. Evol. Microbiol.">
        <title>Complete genome sequence of Corynebacterium casei LMG S-19264T (=DSM 44701T), isolated from a smear-ripened cheese.</title>
        <authorList>
            <consortium name="US DOE Joint Genome Institute (JGI-PGF)"/>
            <person name="Walter F."/>
            <person name="Albersmeier A."/>
            <person name="Kalinowski J."/>
            <person name="Ruckert C."/>
        </authorList>
    </citation>
    <scope>NUCLEOTIDE SEQUENCE</scope>
    <source>
        <strain evidence="2">KCTC 32513</strain>
    </source>
</reference>
<proteinExistence type="predicted"/>
<dbReference type="Proteomes" id="UP000634004">
    <property type="component" value="Unassembled WGS sequence"/>
</dbReference>
<reference evidence="2" key="2">
    <citation type="submission" date="2020-09" db="EMBL/GenBank/DDBJ databases">
        <authorList>
            <person name="Sun Q."/>
            <person name="Kim S."/>
        </authorList>
    </citation>
    <scope>NUCLEOTIDE SEQUENCE</scope>
    <source>
        <strain evidence="2">KCTC 32513</strain>
    </source>
</reference>
<feature type="region of interest" description="Disordered" evidence="1">
    <location>
        <begin position="166"/>
        <end position="185"/>
    </location>
</feature>
<dbReference type="EMBL" id="BMZH01000009">
    <property type="protein sequence ID" value="GHA98558.1"/>
    <property type="molecule type" value="Genomic_DNA"/>
</dbReference>
<comment type="caution">
    <text evidence="2">The sequence shown here is derived from an EMBL/GenBank/DDBJ whole genome shotgun (WGS) entry which is preliminary data.</text>
</comment>
<dbReference type="RefSeq" id="WP_189498361.1">
    <property type="nucleotide sequence ID" value="NZ_BMZH01000009.1"/>
</dbReference>
<sequence>MKTAADILEFWFSDRVKARWFNSTAEFDAEIITQFGDTSEMLATAPFPHSTWGTDPDSALALIIALDQFPRNMFRGAAEAFQWDALSLGVAASMIDDGWDMEIPAARRAFVYMPFMHAEDLAAQNRCVELSGSRFEDGGSTLRHAKAHRDVIEQFGRFPHRNATLGRESTREEREFLKRGGYDPS</sequence>
<name>A0A8J3CTT1_9PROT</name>
<accession>A0A8J3CTT1</accession>
<dbReference type="AlphaFoldDB" id="A0A8J3CTT1"/>
<dbReference type="SUPFAM" id="SSF48452">
    <property type="entry name" value="TPR-like"/>
    <property type="match status" value="1"/>
</dbReference>
<dbReference type="Gene3D" id="1.20.58.320">
    <property type="entry name" value="TPR-like"/>
    <property type="match status" value="1"/>
</dbReference>
<gene>
    <name evidence="2" type="ORF">GCM10009069_21840</name>
</gene>
<evidence type="ECO:0000313" key="3">
    <source>
        <dbReference type="Proteomes" id="UP000634004"/>
    </source>
</evidence>
<feature type="compositionally biased region" description="Basic and acidic residues" evidence="1">
    <location>
        <begin position="168"/>
        <end position="185"/>
    </location>
</feature>
<dbReference type="InterPro" id="IPR010323">
    <property type="entry name" value="DUF924"/>
</dbReference>